<evidence type="ECO:0000313" key="2">
    <source>
        <dbReference type="Proteomes" id="UP000075502"/>
    </source>
</evidence>
<protein>
    <submittedName>
        <fullName evidence="1">Uncharacterized protein</fullName>
    </submittedName>
</protein>
<dbReference type="InterPro" id="IPR015943">
    <property type="entry name" value="WD40/YVTN_repeat-like_dom_sf"/>
</dbReference>
<reference evidence="1 2" key="1">
    <citation type="submission" date="2014-02" db="EMBL/GenBank/DDBJ databases">
        <title>The small core and large imbalanced accessory genome model reveals a collaborative survival strategy of Sorangium cellulosum strains in nature.</title>
        <authorList>
            <person name="Han K."/>
            <person name="Peng R."/>
            <person name="Blom J."/>
            <person name="Li Y.-Z."/>
        </authorList>
    </citation>
    <scope>NUCLEOTIDE SEQUENCE [LARGE SCALE GENOMIC DNA]</scope>
    <source>
        <strain evidence="1 2">So0007-03</strain>
    </source>
</reference>
<proteinExistence type="predicted"/>
<name>A0A150TI48_SORCE</name>
<sequence>MVKIRRFAIAISIPFLGCNVDPPPPSTGGVQAGGGSDPGAPGACERGVVIVTSDYQSTNIAISELDGTTLSPSFVSSGATKPGLSLALSGDVDVPATAPPSGRVVLLDRYGTNVITWMDLETAEVIAQLPVGQGFESNPHDYIEVDADRAFVSRFGGNPTPGVEPFDEGSDLLIVDTRKYAIEGRIALPEEEAGLLPRPSGMTRVGDDVVVSLGRLAEDFSEVGEGRLVGVSPEQNAVTWTVDIQGLYGCGRVAVSPSGARLAVACSSRFDADAMKYDPATSDIVIYDARTSPPEEIERLGVAEELDAGIQPSLAFASEDVLLATAYGGNASAGDRVFSVNVDSGDITPLGEARQPFVFGGIHCAPGCGDVCLLSDAERNKLRRWKATANGALEPLEDVTVDTEVGLPPRSIGGL</sequence>
<evidence type="ECO:0000313" key="1">
    <source>
        <dbReference type="EMBL" id="KYG04138.1"/>
    </source>
</evidence>
<dbReference type="Gene3D" id="2.130.10.10">
    <property type="entry name" value="YVTN repeat-like/Quinoprotein amine dehydrogenase"/>
    <property type="match status" value="1"/>
</dbReference>
<organism evidence="1 2">
    <name type="scientific">Sorangium cellulosum</name>
    <name type="common">Polyangium cellulosum</name>
    <dbReference type="NCBI Taxonomy" id="56"/>
    <lineage>
        <taxon>Bacteria</taxon>
        <taxon>Pseudomonadati</taxon>
        <taxon>Myxococcota</taxon>
        <taxon>Polyangia</taxon>
        <taxon>Polyangiales</taxon>
        <taxon>Polyangiaceae</taxon>
        <taxon>Sorangium</taxon>
    </lineage>
</organism>
<comment type="caution">
    <text evidence="1">The sequence shown here is derived from an EMBL/GenBank/DDBJ whole genome shotgun (WGS) entry which is preliminary data.</text>
</comment>
<dbReference type="AlphaFoldDB" id="A0A150TI48"/>
<gene>
    <name evidence="1" type="ORF">BE21_48270</name>
</gene>
<accession>A0A150TI48</accession>
<dbReference type="EMBL" id="JEME01002482">
    <property type="protein sequence ID" value="KYG04138.1"/>
    <property type="molecule type" value="Genomic_DNA"/>
</dbReference>
<dbReference type="InterPro" id="IPR011044">
    <property type="entry name" value="Quino_amine_DH_bsu"/>
</dbReference>
<dbReference type="Proteomes" id="UP000075502">
    <property type="component" value="Unassembled WGS sequence"/>
</dbReference>
<dbReference type="SUPFAM" id="SSF50969">
    <property type="entry name" value="YVTN repeat-like/Quinoprotein amine dehydrogenase"/>
    <property type="match status" value="1"/>
</dbReference>